<dbReference type="InterPro" id="IPR012910">
    <property type="entry name" value="Plug_dom"/>
</dbReference>
<comment type="similarity">
    <text evidence="7">Belongs to the TonB-dependent receptor family.</text>
</comment>
<dbReference type="Gene3D" id="2.170.130.10">
    <property type="entry name" value="TonB-dependent receptor, plug domain"/>
    <property type="match status" value="1"/>
</dbReference>
<sequence length="1008" mass="110772">MEFCIIKIVKNLNLFTTMKRVLLGLACTMLAVISVFAQSRTVTGRVTSEEEPAGIPGVNVSVKGTMVGTITDIDGSYSVTIPEGSDVLVYSFVGFNTQQINVGNQSQIDVVLTPDVTTLGEVLVVGYGTQSSRLSVQSISSLDNSQIEGMPIFTAQEALQGQAAGVQLTGTSGVGGAQQNIRIRGVASLTAGGSPLFVVDGVPLNDGSSSEYSNTSGAIALNPLMELNPNEIASISVLKDASAVAIYGSRGANGVILIETKKGKSGQSRINVDYYQGVQNPTTVRPYMSLQQYNQYRSLRTDTPASDFPQQGFDWPEAVIQQGSISNLNLSASGGNESTTYFLSGTYFNQDTYALGNELERFNGRLNMTHNFSEKARFGANIGLAKTFNDRIYSDNSTYAPLTSAFLHLPYTRPYDDNGNYTRLGFIPNLLAIEDLATTEYITRRTTANTFFELDILPNLTFKTDWGIDQIQTEETFRFPDIVEPTGSGYKRIIQDYKWLSTNTLNYEQYFGSHYVAGLLGYSYEQSDFSSITVEGSGFVSDRLPNVGSAATPTITSSTGTNWRLASYFARFNYRYDDKFLFEGSARRDGSSRFGAENRYGNFWALSAGWILSEEQFLQNNSFLDYLKLNASYGTSGNDRISNFASLGLYEAGALGDYAGSPGIFPSQPANPLLGWEESAQFDVTLNAALFDSRLEIETSFWNKDTKGLLLDVPIPYTTGYASLTQNAGTMRNRGVDLMIRSSNVKTPAFEWTTTLNMGFLDNEVLELPGASEDSEGRRFVEGSASQRAIEGHPVNTFYLVRYNGINPETGEAEWLNKDGEPTNTYSANDRVIVGSAIPRVSGGITNTFSYKGLQLSALFTFVQGNHIMYDDLRFLYNPNNLNSFNLDPQLLNYWTEDNRNSFAPRLNGDTQSSFGQRSTMHLRKGDHIRLRNLSLSYTIPADVLESTKFIRSARVYGMLQNFLTFSNLEDGLEPEVNDGGDNNQRQGESFFTPAQAKSVTLGVSLGF</sequence>
<evidence type="ECO:0000256" key="2">
    <source>
        <dbReference type="ARBA" id="ARBA00022448"/>
    </source>
</evidence>
<dbReference type="STRING" id="388280.SAMN04488057_102161"/>
<keyword evidence="5 7" id="KW-0472">Membrane</keyword>
<evidence type="ECO:0000259" key="8">
    <source>
        <dbReference type="Pfam" id="PF07715"/>
    </source>
</evidence>
<dbReference type="Gene3D" id="2.40.170.20">
    <property type="entry name" value="TonB-dependent receptor, beta-barrel domain"/>
    <property type="match status" value="1"/>
</dbReference>
<dbReference type="Pfam" id="PF07715">
    <property type="entry name" value="Plug"/>
    <property type="match status" value="1"/>
</dbReference>
<dbReference type="Proteomes" id="UP000184513">
    <property type="component" value="Unassembled WGS sequence"/>
</dbReference>
<dbReference type="GO" id="GO:0009279">
    <property type="term" value="C:cell outer membrane"/>
    <property type="evidence" value="ECO:0007669"/>
    <property type="project" value="UniProtKB-SubCell"/>
</dbReference>
<dbReference type="InterPro" id="IPR036942">
    <property type="entry name" value="Beta-barrel_TonB_sf"/>
</dbReference>
<evidence type="ECO:0000313" key="9">
    <source>
        <dbReference type="EMBL" id="SHM56526.1"/>
    </source>
</evidence>
<protein>
    <submittedName>
        <fullName evidence="9">TonB-linked outer membrane protein, SusC/RagA family</fullName>
    </submittedName>
</protein>
<evidence type="ECO:0000256" key="1">
    <source>
        <dbReference type="ARBA" id="ARBA00004571"/>
    </source>
</evidence>
<evidence type="ECO:0000256" key="5">
    <source>
        <dbReference type="ARBA" id="ARBA00023136"/>
    </source>
</evidence>
<dbReference type="InterPro" id="IPR023997">
    <property type="entry name" value="TonB-dep_OMP_SusC/RagA_CS"/>
</dbReference>
<evidence type="ECO:0000256" key="4">
    <source>
        <dbReference type="ARBA" id="ARBA00022692"/>
    </source>
</evidence>
<feature type="domain" description="TonB-dependent receptor plug" evidence="8">
    <location>
        <begin position="135"/>
        <end position="255"/>
    </location>
</feature>
<keyword evidence="4 7" id="KW-0812">Transmembrane</keyword>
<organism evidence="9 10">
    <name type="scientific">Cyclobacterium lianum</name>
    <dbReference type="NCBI Taxonomy" id="388280"/>
    <lineage>
        <taxon>Bacteria</taxon>
        <taxon>Pseudomonadati</taxon>
        <taxon>Bacteroidota</taxon>
        <taxon>Cytophagia</taxon>
        <taxon>Cytophagales</taxon>
        <taxon>Cyclobacteriaceae</taxon>
        <taxon>Cyclobacterium</taxon>
    </lineage>
</organism>
<dbReference type="NCBIfam" id="TIGR04057">
    <property type="entry name" value="SusC_RagA_signa"/>
    <property type="match status" value="1"/>
</dbReference>
<keyword evidence="10" id="KW-1185">Reference proteome</keyword>
<dbReference type="InterPro" id="IPR037066">
    <property type="entry name" value="Plug_dom_sf"/>
</dbReference>
<evidence type="ECO:0000313" key="10">
    <source>
        <dbReference type="Proteomes" id="UP000184513"/>
    </source>
</evidence>
<keyword evidence="3 7" id="KW-1134">Transmembrane beta strand</keyword>
<dbReference type="Pfam" id="PF13715">
    <property type="entry name" value="CarbopepD_reg_2"/>
    <property type="match status" value="1"/>
</dbReference>
<dbReference type="SUPFAM" id="SSF56935">
    <property type="entry name" value="Porins"/>
    <property type="match status" value="1"/>
</dbReference>
<dbReference type="EMBL" id="FRCY01000002">
    <property type="protein sequence ID" value="SHM56526.1"/>
    <property type="molecule type" value="Genomic_DNA"/>
</dbReference>
<dbReference type="InterPro" id="IPR023996">
    <property type="entry name" value="TonB-dep_OMP_SusC/RagA"/>
</dbReference>
<dbReference type="InterPro" id="IPR039426">
    <property type="entry name" value="TonB-dep_rcpt-like"/>
</dbReference>
<keyword evidence="6 7" id="KW-0998">Cell outer membrane</keyword>
<name>A0A1M7JU26_9BACT</name>
<dbReference type="SUPFAM" id="SSF49464">
    <property type="entry name" value="Carboxypeptidase regulatory domain-like"/>
    <property type="match status" value="1"/>
</dbReference>
<keyword evidence="2 7" id="KW-0813">Transport</keyword>
<dbReference type="Gene3D" id="2.60.40.1120">
    <property type="entry name" value="Carboxypeptidase-like, regulatory domain"/>
    <property type="match status" value="1"/>
</dbReference>
<dbReference type="NCBIfam" id="TIGR04056">
    <property type="entry name" value="OMP_RagA_SusC"/>
    <property type="match status" value="1"/>
</dbReference>
<comment type="subcellular location">
    <subcellularLocation>
        <location evidence="1 7">Cell outer membrane</location>
        <topology evidence="1 7">Multi-pass membrane protein</topology>
    </subcellularLocation>
</comment>
<dbReference type="InterPro" id="IPR008969">
    <property type="entry name" value="CarboxyPept-like_regulatory"/>
</dbReference>
<proteinExistence type="inferred from homology"/>
<dbReference type="PROSITE" id="PS52016">
    <property type="entry name" value="TONB_DEPENDENT_REC_3"/>
    <property type="match status" value="1"/>
</dbReference>
<evidence type="ECO:0000256" key="7">
    <source>
        <dbReference type="PROSITE-ProRule" id="PRU01360"/>
    </source>
</evidence>
<evidence type="ECO:0000256" key="6">
    <source>
        <dbReference type="ARBA" id="ARBA00023237"/>
    </source>
</evidence>
<evidence type="ECO:0000256" key="3">
    <source>
        <dbReference type="ARBA" id="ARBA00022452"/>
    </source>
</evidence>
<reference evidence="9 10" key="1">
    <citation type="submission" date="2016-11" db="EMBL/GenBank/DDBJ databases">
        <authorList>
            <person name="Jaros S."/>
            <person name="Januszkiewicz K."/>
            <person name="Wedrychowicz H."/>
        </authorList>
    </citation>
    <scope>NUCLEOTIDE SEQUENCE [LARGE SCALE GENOMIC DNA]</scope>
    <source>
        <strain evidence="9 10">CGMCC 1.6102</strain>
    </source>
</reference>
<accession>A0A1M7JU26</accession>
<gene>
    <name evidence="9" type="ORF">SAMN04488057_102161</name>
</gene>
<dbReference type="AlphaFoldDB" id="A0A1M7JU26"/>